<feature type="transmembrane region" description="Helical" evidence="4">
    <location>
        <begin position="49"/>
        <end position="70"/>
    </location>
</feature>
<keyword evidence="2 6" id="KW-0418">Kinase</keyword>
<proteinExistence type="predicted"/>
<protein>
    <submittedName>
        <fullName evidence="6">Two-component system, NarL family, sensor histidine kinase DesK</fullName>
        <ecNumber evidence="6">2.7.13.3</ecNumber>
    </submittedName>
</protein>
<dbReference type="Pfam" id="PF07730">
    <property type="entry name" value="HisKA_3"/>
    <property type="match status" value="1"/>
</dbReference>
<dbReference type="Gene3D" id="3.30.565.10">
    <property type="entry name" value="Histidine kinase-like ATPase, C-terminal domain"/>
    <property type="match status" value="1"/>
</dbReference>
<feature type="transmembrane region" description="Helical" evidence="4">
    <location>
        <begin position="116"/>
        <end position="135"/>
    </location>
</feature>
<dbReference type="InterPro" id="IPR011712">
    <property type="entry name" value="Sig_transdc_His_kin_sub3_dim/P"/>
</dbReference>
<keyword evidence="1 6" id="KW-0808">Transferase</keyword>
<keyword evidence="3" id="KW-0902">Two-component regulatory system</keyword>
<dbReference type="EMBL" id="AP023086">
    <property type="protein sequence ID" value="BCD97609.1"/>
    <property type="molecule type" value="Genomic_DNA"/>
</dbReference>
<keyword evidence="4" id="KW-1133">Transmembrane helix</keyword>
<dbReference type="SUPFAM" id="SSF55874">
    <property type="entry name" value="ATPase domain of HSP90 chaperone/DNA topoisomerase II/histidine kinase"/>
    <property type="match status" value="1"/>
</dbReference>
<feature type="domain" description="Signal transduction histidine kinase subgroup 3 dimerisation and phosphoacceptor" evidence="5">
    <location>
        <begin position="177"/>
        <end position="239"/>
    </location>
</feature>
<keyword evidence="4" id="KW-0472">Membrane</keyword>
<accession>A0AAN2BK42</accession>
<dbReference type="InterPro" id="IPR036890">
    <property type="entry name" value="HATPase_C_sf"/>
</dbReference>
<keyword evidence="4" id="KW-0812">Transmembrane</keyword>
<dbReference type="EC" id="2.7.13.3" evidence="6"/>
<evidence type="ECO:0000313" key="6">
    <source>
        <dbReference type="EMBL" id="BCD97609.1"/>
    </source>
</evidence>
<dbReference type="GO" id="GO:0016020">
    <property type="term" value="C:membrane"/>
    <property type="evidence" value="ECO:0007669"/>
    <property type="project" value="InterPro"/>
</dbReference>
<dbReference type="PANTHER" id="PTHR24421">
    <property type="entry name" value="NITRATE/NITRITE SENSOR PROTEIN NARX-RELATED"/>
    <property type="match status" value="1"/>
</dbReference>
<evidence type="ECO:0000256" key="2">
    <source>
        <dbReference type="ARBA" id="ARBA00022777"/>
    </source>
</evidence>
<dbReference type="GO" id="GO:0046983">
    <property type="term" value="F:protein dimerization activity"/>
    <property type="evidence" value="ECO:0007669"/>
    <property type="project" value="InterPro"/>
</dbReference>
<sequence length="368" mass="40840">MKIQTKAFQVQEHTKKEDKMYPFYLVYSLFYFFPLFFMGEHLRTLGVGWWLAMFTIYGVFVALFFMISSLRGRAKVAVLVAMLALATFGSVVSAGTAAFYAYVTFFAIFYMSRKQAVFFCMATGLAIVFAAWAFVDFAWYFVLPAVFPAVMNIFTASLEVQKRRLNYETERASHLEERERIAHDLHDATGHHLTAIALKAQLAQRQLAAGQYDKAAQELEAIVGLAAQNRAAIRNAIEGTLPDNVGQMYQQLTNLLTEQGFDVKTNGELPLFHNAYSADIVAIFTEAMANTLRHAGAKEVVISHAVTASDYQWRIANPSGARDLSREGLGLTSMAKRAQAMGGQAAFSVNTQGQAELCLTLPLSVLVN</sequence>
<dbReference type="RefSeq" id="WP_236987073.1">
    <property type="nucleotide sequence ID" value="NZ_AP023086.1"/>
</dbReference>
<feature type="transmembrane region" description="Helical" evidence="4">
    <location>
        <begin position="76"/>
        <end position="109"/>
    </location>
</feature>
<dbReference type="PANTHER" id="PTHR24421:SF63">
    <property type="entry name" value="SENSOR HISTIDINE KINASE DESK"/>
    <property type="match status" value="1"/>
</dbReference>
<dbReference type="InterPro" id="IPR050482">
    <property type="entry name" value="Sensor_HK_TwoCompSys"/>
</dbReference>
<feature type="transmembrane region" description="Helical" evidence="4">
    <location>
        <begin position="20"/>
        <end position="37"/>
    </location>
</feature>
<dbReference type="GO" id="GO:0000155">
    <property type="term" value="F:phosphorelay sensor kinase activity"/>
    <property type="evidence" value="ECO:0007669"/>
    <property type="project" value="InterPro"/>
</dbReference>
<gene>
    <name evidence="6" type="ORF">MARGE09_P1810</name>
</gene>
<organism evidence="6 7">
    <name type="scientific">Marinagarivorans cellulosilyticus</name>
    <dbReference type="NCBI Taxonomy" id="2721545"/>
    <lineage>
        <taxon>Bacteria</taxon>
        <taxon>Pseudomonadati</taxon>
        <taxon>Pseudomonadota</taxon>
        <taxon>Gammaproteobacteria</taxon>
        <taxon>Cellvibrionales</taxon>
        <taxon>Cellvibrionaceae</taxon>
        <taxon>Marinagarivorans</taxon>
    </lineage>
</organism>
<evidence type="ECO:0000256" key="4">
    <source>
        <dbReference type="SAM" id="Phobius"/>
    </source>
</evidence>
<reference evidence="6 7" key="1">
    <citation type="journal article" date="2022" name="IScience">
        <title>An ultrasensitive nanofiber-based assay for enzymatic hydrolysis and deep-sea microbial degradation of cellulose.</title>
        <authorList>
            <person name="Tsudome M."/>
            <person name="Tachioka M."/>
            <person name="Miyazaki M."/>
            <person name="Uchimura K."/>
            <person name="Tsuda M."/>
            <person name="Takaki Y."/>
            <person name="Deguchi S."/>
        </authorList>
    </citation>
    <scope>NUCLEOTIDE SEQUENCE [LARGE SCALE GENOMIC DNA]</scope>
    <source>
        <strain evidence="6 7">GE09</strain>
    </source>
</reference>
<feature type="transmembrane region" description="Helical" evidence="4">
    <location>
        <begin position="141"/>
        <end position="158"/>
    </location>
</feature>
<name>A0AAN2BK42_9GAMM</name>
<evidence type="ECO:0000313" key="7">
    <source>
        <dbReference type="Proteomes" id="UP001320119"/>
    </source>
</evidence>
<dbReference type="KEGG" id="marq:MARGE09_P1810"/>
<dbReference type="AlphaFoldDB" id="A0AAN2BK42"/>
<dbReference type="Proteomes" id="UP001320119">
    <property type="component" value="Chromosome"/>
</dbReference>
<evidence type="ECO:0000256" key="3">
    <source>
        <dbReference type="ARBA" id="ARBA00023012"/>
    </source>
</evidence>
<evidence type="ECO:0000259" key="5">
    <source>
        <dbReference type="Pfam" id="PF07730"/>
    </source>
</evidence>
<evidence type="ECO:0000256" key="1">
    <source>
        <dbReference type="ARBA" id="ARBA00022679"/>
    </source>
</evidence>
<keyword evidence="7" id="KW-1185">Reference proteome</keyword>
<dbReference type="Gene3D" id="1.20.5.1930">
    <property type="match status" value="1"/>
</dbReference>